<feature type="transmembrane region" description="Helical" evidence="2">
    <location>
        <begin position="182"/>
        <end position="203"/>
    </location>
</feature>
<keyword evidence="2" id="KW-1133">Transmembrane helix</keyword>
<dbReference type="RefSeq" id="WP_093384093.1">
    <property type="nucleotide sequence ID" value="NZ_FOTW01000005.1"/>
</dbReference>
<dbReference type="PANTHER" id="PTHR36927">
    <property type="entry name" value="BLR4337 PROTEIN"/>
    <property type="match status" value="1"/>
</dbReference>
<proteinExistence type="predicted"/>
<dbReference type="OrthoDB" id="9809782at2"/>
<evidence type="ECO:0000256" key="1">
    <source>
        <dbReference type="SAM" id="MobiDB-lite"/>
    </source>
</evidence>
<dbReference type="Pfam" id="PF01757">
    <property type="entry name" value="Acyl_transf_3"/>
    <property type="match status" value="1"/>
</dbReference>
<feature type="transmembrane region" description="Helical" evidence="2">
    <location>
        <begin position="91"/>
        <end position="112"/>
    </location>
</feature>
<dbReference type="GO" id="GO:0016747">
    <property type="term" value="F:acyltransferase activity, transferring groups other than amino-acyl groups"/>
    <property type="evidence" value="ECO:0007669"/>
    <property type="project" value="InterPro"/>
</dbReference>
<dbReference type="AlphaFoldDB" id="A0A1I4J1D5"/>
<feature type="transmembrane region" description="Helical" evidence="2">
    <location>
        <begin position="254"/>
        <end position="273"/>
    </location>
</feature>
<feature type="transmembrane region" description="Helical" evidence="2">
    <location>
        <begin position="223"/>
        <end position="242"/>
    </location>
</feature>
<reference evidence="4 5" key="1">
    <citation type="submission" date="2016-10" db="EMBL/GenBank/DDBJ databases">
        <authorList>
            <person name="de Groot N.N."/>
        </authorList>
    </citation>
    <scope>NUCLEOTIDE SEQUENCE [LARGE SCALE GENOMIC DNA]</scope>
    <source>
        <strain evidence="4 5">ATCC 43154</strain>
    </source>
</reference>
<accession>A0A1I4J1D5</accession>
<dbReference type="InterPro" id="IPR002656">
    <property type="entry name" value="Acyl_transf_3_dom"/>
</dbReference>
<organism evidence="4 5">
    <name type="scientific">Rugamonas rubra</name>
    <dbReference type="NCBI Taxonomy" id="758825"/>
    <lineage>
        <taxon>Bacteria</taxon>
        <taxon>Pseudomonadati</taxon>
        <taxon>Pseudomonadota</taxon>
        <taxon>Betaproteobacteria</taxon>
        <taxon>Burkholderiales</taxon>
        <taxon>Oxalobacteraceae</taxon>
        <taxon>Telluria group</taxon>
        <taxon>Rugamonas</taxon>
    </lineage>
</organism>
<feature type="transmembrane region" description="Helical" evidence="2">
    <location>
        <begin position="20"/>
        <end position="41"/>
    </location>
</feature>
<evidence type="ECO:0000259" key="3">
    <source>
        <dbReference type="Pfam" id="PF01757"/>
    </source>
</evidence>
<name>A0A1I4J1D5_9BURK</name>
<protein>
    <submittedName>
        <fullName evidence="4">Surface polysaccharide O-acyltransferase, integral membrane enzyme</fullName>
    </submittedName>
</protein>
<sequence>MHPLPPAPGQRQYFLDWIRICAFFVLILYHTGMYYVTWGWHVKSPHASDTLEPYMMLSGPWRLALLFLVSGVASAYLLKKLGAGAFVRQRSVRLLPPLLFGMLVIVPPQSYFEVVEKLSYQGGYAEFMRLYLGGHQGFCKDGECLKLPTWNHLWFVAYLWVYTLLLAALAKPTPAALQERAGAALARLLGGWRIIALPAAVLAAARFALADGYPASHALVDDWYNHAVYFPLFLLGAALATRRDFWAGLERARWPALALALGGWAALMIYYAIPEALAASAQVQAWRPVLRAVYALMQWSAIAAVCGFGHRHLQFDSPARRYLTQAVFPVYIVHQTLIVAMAHALKPVRLPPLLEGLILVLLTLAISFAVVELVRRVALLRPLFGLALRADAATGAKPSAAPDGWSGGARGARAGT</sequence>
<dbReference type="STRING" id="758825.SAMN02982985_00866"/>
<keyword evidence="2" id="KW-0812">Transmembrane</keyword>
<evidence type="ECO:0000313" key="4">
    <source>
        <dbReference type="EMBL" id="SFL59941.1"/>
    </source>
</evidence>
<keyword evidence="4" id="KW-0012">Acyltransferase</keyword>
<feature type="transmembrane region" description="Helical" evidence="2">
    <location>
        <begin position="357"/>
        <end position="374"/>
    </location>
</feature>
<dbReference type="Proteomes" id="UP000199470">
    <property type="component" value="Unassembled WGS sequence"/>
</dbReference>
<dbReference type="InterPro" id="IPR050623">
    <property type="entry name" value="Glucan_succinyl_AcylTrfase"/>
</dbReference>
<feature type="region of interest" description="Disordered" evidence="1">
    <location>
        <begin position="396"/>
        <end position="416"/>
    </location>
</feature>
<evidence type="ECO:0000256" key="2">
    <source>
        <dbReference type="SAM" id="Phobius"/>
    </source>
</evidence>
<feature type="transmembrane region" description="Helical" evidence="2">
    <location>
        <begin position="152"/>
        <end position="170"/>
    </location>
</feature>
<feature type="transmembrane region" description="Helical" evidence="2">
    <location>
        <begin position="293"/>
        <end position="310"/>
    </location>
</feature>
<dbReference type="PANTHER" id="PTHR36927:SF3">
    <property type="entry name" value="GLUCANS BIOSYNTHESIS PROTEIN C"/>
    <property type="match status" value="1"/>
</dbReference>
<dbReference type="EMBL" id="FOTW01000005">
    <property type="protein sequence ID" value="SFL59941.1"/>
    <property type="molecule type" value="Genomic_DNA"/>
</dbReference>
<gene>
    <name evidence="4" type="ORF">SAMN02982985_00866</name>
</gene>
<feature type="transmembrane region" description="Helical" evidence="2">
    <location>
        <begin position="322"/>
        <end position="345"/>
    </location>
</feature>
<feature type="transmembrane region" description="Helical" evidence="2">
    <location>
        <begin position="61"/>
        <end position="79"/>
    </location>
</feature>
<evidence type="ECO:0000313" key="5">
    <source>
        <dbReference type="Proteomes" id="UP000199470"/>
    </source>
</evidence>
<keyword evidence="4" id="KW-0808">Transferase</keyword>
<keyword evidence="5" id="KW-1185">Reference proteome</keyword>
<feature type="domain" description="Acyltransferase 3" evidence="3">
    <location>
        <begin position="13"/>
        <end position="370"/>
    </location>
</feature>
<keyword evidence="2" id="KW-0472">Membrane</keyword>